<evidence type="ECO:0000256" key="1">
    <source>
        <dbReference type="ARBA" id="ARBA00022741"/>
    </source>
</evidence>
<organism evidence="3 4">
    <name type="scientific">Botryobasidium botryosum (strain FD-172 SS1)</name>
    <dbReference type="NCBI Taxonomy" id="930990"/>
    <lineage>
        <taxon>Eukaryota</taxon>
        <taxon>Fungi</taxon>
        <taxon>Dikarya</taxon>
        <taxon>Basidiomycota</taxon>
        <taxon>Agaricomycotina</taxon>
        <taxon>Agaricomycetes</taxon>
        <taxon>Cantharellales</taxon>
        <taxon>Botryobasidiaceae</taxon>
        <taxon>Botryobasidium</taxon>
    </lineage>
</organism>
<dbReference type="InterPro" id="IPR009010">
    <property type="entry name" value="Asp_de-COase-like_dom_sf"/>
</dbReference>
<dbReference type="EMBL" id="KL198085">
    <property type="protein sequence ID" value="KDQ08879.1"/>
    <property type="molecule type" value="Genomic_DNA"/>
</dbReference>
<dbReference type="AlphaFoldDB" id="A0A067M051"/>
<dbReference type="STRING" id="930990.A0A067M051"/>
<protein>
    <submittedName>
        <fullName evidence="3">Uncharacterized protein</fullName>
    </submittedName>
</protein>
<name>A0A067M051_BOTB1</name>
<dbReference type="InterPro" id="IPR029067">
    <property type="entry name" value="CDC48_domain_2-like_sf"/>
</dbReference>
<evidence type="ECO:0000256" key="2">
    <source>
        <dbReference type="ARBA" id="ARBA00022840"/>
    </source>
</evidence>
<dbReference type="InParanoid" id="A0A067M051"/>
<dbReference type="SUPFAM" id="SSF54585">
    <property type="entry name" value="Cdc48 domain 2-like"/>
    <property type="match status" value="1"/>
</dbReference>
<keyword evidence="1" id="KW-0547">Nucleotide-binding</keyword>
<gene>
    <name evidence="3" type="ORF">BOTBODRAFT_148496</name>
</gene>
<dbReference type="HOGENOM" id="CLU_1089863_0_0_1"/>
<sequence>MLYPRFQVVACPTNEQALTNLLIVNAQDFSDGQSVLLAESFPVMTTHDTTGTISPGAVGCSSALREWMGLQLYPGLSIALTPLCPSDIPRLHTISISLHHWNIKRLPVTNNSDPECDERLSTYDEGFDQAALRSHVMSLLHGHLLTPNRILVFDFHLKLIRVVIESVAFPMFPDSCDTIDIYSDMGVMTGSTKIHFVEPDGEHRKQGWIPLRLHQNETHEIGELSDDESEQTESDAGSENFSDVDWVVIAEHDTW</sequence>
<evidence type="ECO:0000313" key="4">
    <source>
        <dbReference type="Proteomes" id="UP000027195"/>
    </source>
</evidence>
<dbReference type="Proteomes" id="UP000027195">
    <property type="component" value="Unassembled WGS sequence"/>
</dbReference>
<reference evidence="4" key="1">
    <citation type="journal article" date="2014" name="Proc. Natl. Acad. Sci. U.S.A.">
        <title>Extensive sampling of basidiomycete genomes demonstrates inadequacy of the white-rot/brown-rot paradigm for wood decay fungi.</title>
        <authorList>
            <person name="Riley R."/>
            <person name="Salamov A.A."/>
            <person name="Brown D.W."/>
            <person name="Nagy L.G."/>
            <person name="Floudas D."/>
            <person name="Held B.W."/>
            <person name="Levasseur A."/>
            <person name="Lombard V."/>
            <person name="Morin E."/>
            <person name="Otillar R."/>
            <person name="Lindquist E.A."/>
            <person name="Sun H."/>
            <person name="LaButti K.M."/>
            <person name="Schmutz J."/>
            <person name="Jabbour D."/>
            <person name="Luo H."/>
            <person name="Baker S.E."/>
            <person name="Pisabarro A.G."/>
            <person name="Walton J.D."/>
            <person name="Blanchette R.A."/>
            <person name="Henrissat B."/>
            <person name="Martin F."/>
            <person name="Cullen D."/>
            <person name="Hibbett D.S."/>
            <person name="Grigoriev I.V."/>
        </authorList>
    </citation>
    <scope>NUCLEOTIDE SEQUENCE [LARGE SCALE GENOMIC DNA]</scope>
    <source>
        <strain evidence="4">FD-172 SS1</strain>
    </source>
</reference>
<dbReference type="Gene3D" id="2.40.40.20">
    <property type="match status" value="1"/>
</dbReference>
<dbReference type="SUPFAM" id="SSF50692">
    <property type="entry name" value="ADC-like"/>
    <property type="match status" value="1"/>
</dbReference>
<proteinExistence type="predicted"/>
<dbReference type="GO" id="GO:0005524">
    <property type="term" value="F:ATP binding"/>
    <property type="evidence" value="ECO:0007669"/>
    <property type="project" value="UniProtKB-KW"/>
</dbReference>
<keyword evidence="2" id="KW-0067">ATP-binding</keyword>
<keyword evidence="4" id="KW-1185">Reference proteome</keyword>
<evidence type="ECO:0000313" key="3">
    <source>
        <dbReference type="EMBL" id="KDQ08879.1"/>
    </source>
</evidence>
<accession>A0A067M051</accession>